<sequence>MSDKSEQLAWRETYFVMFSSSDRPTLAQVEAAIAEASSRLSVSNLEANDEGLFTSAVVQAPEDNAAMEISYEAGDLVVEQSGELAKQLRKQLDGDQLAQLVRADARLDVMHFERLAEGPDDYGLGEEEDEESLLDEALDPASLITVVDALARLTGGIAFDPASGDIMA</sequence>
<accession>A0A9X2FIS6</accession>
<dbReference type="RefSeq" id="WP_252855621.1">
    <property type="nucleotide sequence ID" value="NZ_JAMXLR010000092.1"/>
</dbReference>
<organism evidence="1 2">
    <name type="scientific">Aeoliella straminimaris</name>
    <dbReference type="NCBI Taxonomy" id="2954799"/>
    <lineage>
        <taxon>Bacteria</taxon>
        <taxon>Pseudomonadati</taxon>
        <taxon>Planctomycetota</taxon>
        <taxon>Planctomycetia</taxon>
        <taxon>Pirellulales</taxon>
        <taxon>Lacipirellulaceae</taxon>
        <taxon>Aeoliella</taxon>
    </lineage>
</organism>
<protein>
    <submittedName>
        <fullName evidence="1">Uncharacterized protein</fullName>
    </submittedName>
</protein>
<reference evidence="1" key="1">
    <citation type="submission" date="2022-06" db="EMBL/GenBank/DDBJ databases">
        <title>Aeoliella straminimaris, a novel planctomycete from sediments.</title>
        <authorList>
            <person name="Vitorino I.R."/>
            <person name="Lage O.M."/>
        </authorList>
    </citation>
    <scope>NUCLEOTIDE SEQUENCE</scope>
    <source>
        <strain evidence="1">ICT_H6.2</strain>
    </source>
</reference>
<gene>
    <name evidence="1" type="ORF">NG895_26710</name>
</gene>
<dbReference type="EMBL" id="JAMXLR010000092">
    <property type="protein sequence ID" value="MCO6047511.1"/>
    <property type="molecule type" value="Genomic_DNA"/>
</dbReference>
<dbReference type="AlphaFoldDB" id="A0A9X2FIS6"/>
<dbReference type="Proteomes" id="UP001155241">
    <property type="component" value="Unassembled WGS sequence"/>
</dbReference>
<proteinExistence type="predicted"/>
<evidence type="ECO:0000313" key="1">
    <source>
        <dbReference type="EMBL" id="MCO6047511.1"/>
    </source>
</evidence>
<evidence type="ECO:0000313" key="2">
    <source>
        <dbReference type="Proteomes" id="UP001155241"/>
    </source>
</evidence>
<name>A0A9X2FIS6_9BACT</name>
<keyword evidence="2" id="KW-1185">Reference proteome</keyword>
<comment type="caution">
    <text evidence="1">The sequence shown here is derived from an EMBL/GenBank/DDBJ whole genome shotgun (WGS) entry which is preliminary data.</text>
</comment>